<dbReference type="EMBL" id="KN836014">
    <property type="protein sequence ID" value="KIK33139.1"/>
    <property type="molecule type" value="Genomic_DNA"/>
</dbReference>
<gene>
    <name evidence="1" type="ORF">CY34DRAFT_18562</name>
</gene>
<reference evidence="1 2" key="1">
    <citation type="submission" date="2014-04" db="EMBL/GenBank/DDBJ databases">
        <authorList>
            <consortium name="DOE Joint Genome Institute"/>
            <person name="Kuo A."/>
            <person name="Ruytinx J."/>
            <person name="Rineau F."/>
            <person name="Colpaert J."/>
            <person name="Kohler A."/>
            <person name="Nagy L.G."/>
            <person name="Floudas D."/>
            <person name="Copeland A."/>
            <person name="Barry K.W."/>
            <person name="Cichocki N."/>
            <person name="Veneault-Fourrey C."/>
            <person name="LaButti K."/>
            <person name="Lindquist E.A."/>
            <person name="Lipzen A."/>
            <person name="Lundell T."/>
            <person name="Morin E."/>
            <person name="Murat C."/>
            <person name="Sun H."/>
            <person name="Tunlid A."/>
            <person name="Henrissat B."/>
            <person name="Grigoriev I.V."/>
            <person name="Hibbett D.S."/>
            <person name="Martin F."/>
            <person name="Nordberg H.P."/>
            <person name="Cantor M.N."/>
            <person name="Hua S.X."/>
        </authorList>
    </citation>
    <scope>NUCLEOTIDE SEQUENCE [LARGE SCALE GENOMIC DNA]</scope>
    <source>
        <strain evidence="1 2">UH-Slu-Lm8-n1</strain>
    </source>
</reference>
<reference evidence="2" key="2">
    <citation type="submission" date="2015-01" db="EMBL/GenBank/DDBJ databases">
        <title>Evolutionary Origins and Diversification of the Mycorrhizal Mutualists.</title>
        <authorList>
            <consortium name="DOE Joint Genome Institute"/>
            <consortium name="Mycorrhizal Genomics Consortium"/>
            <person name="Kohler A."/>
            <person name="Kuo A."/>
            <person name="Nagy L.G."/>
            <person name="Floudas D."/>
            <person name="Copeland A."/>
            <person name="Barry K.W."/>
            <person name="Cichocki N."/>
            <person name="Veneault-Fourrey C."/>
            <person name="LaButti K."/>
            <person name="Lindquist E.A."/>
            <person name="Lipzen A."/>
            <person name="Lundell T."/>
            <person name="Morin E."/>
            <person name="Murat C."/>
            <person name="Riley R."/>
            <person name="Ohm R."/>
            <person name="Sun H."/>
            <person name="Tunlid A."/>
            <person name="Henrissat B."/>
            <person name="Grigoriev I.V."/>
            <person name="Hibbett D.S."/>
            <person name="Martin F."/>
        </authorList>
    </citation>
    <scope>NUCLEOTIDE SEQUENCE [LARGE SCALE GENOMIC DNA]</scope>
    <source>
        <strain evidence="2">UH-Slu-Lm8-n1</strain>
    </source>
</reference>
<dbReference type="InParanoid" id="A0A0D0A4G4"/>
<evidence type="ECO:0000313" key="2">
    <source>
        <dbReference type="Proteomes" id="UP000054485"/>
    </source>
</evidence>
<dbReference type="AlphaFoldDB" id="A0A0D0A4G4"/>
<proteinExistence type="predicted"/>
<protein>
    <submittedName>
        <fullName evidence="1">Uncharacterized protein</fullName>
    </submittedName>
</protein>
<dbReference type="HOGENOM" id="CLU_1161806_0_0_1"/>
<accession>A0A0D0A4G4</accession>
<evidence type="ECO:0000313" key="1">
    <source>
        <dbReference type="EMBL" id="KIK33139.1"/>
    </source>
</evidence>
<dbReference type="Proteomes" id="UP000054485">
    <property type="component" value="Unassembled WGS sequence"/>
</dbReference>
<sequence length="256" mass="28692">MGFKSPSRNDDTFNTRFKPYARASPRAIRPLAACDIEDLELGIELSLRSYYFELECCDYVEPNNYLYVVLTERYQETRMGSAMELDQPITFSGTYGCLDTIMADDKTGPLAVVPSGSQAHIQSGENHSPKRERLVRGLQKTADKYLLHHFQANDPHTEELRECMNIALRATMLGADVDNMVPRPKTAHHTKSKEGEPAIIQMTDEYIIPPAMARCIVNCVAKGLQSLRNTLSVKSQVLDFGEVYPDTMPGGLDVIQ</sequence>
<name>A0A0D0A4G4_9AGAM</name>
<organism evidence="1 2">
    <name type="scientific">Suillus luteus UH-Slu-Lm8-n1</name>
    <dbReference type="NCBI Taxonomy" id="930992"/>
    <lineage>
        <taxon>Eukaryota</taxon>
        <taxon>Fungi</taxon>
        <taxon>Dikarya</taxon>
        <taxon>Basidiomycota</taxon>
        <taxon>Agaricomycotina</taxon>
        <taxon>Agaricomycetes</taxon>
        <taxon>Agaricomycetidae</taxon>
        <taxon>Boletales</taxon>
        <taxon>Suillineae</taxon>
        <taxon>Suillaceae</taxon>
        <taxon>Suillus</taxon>
    </lineage>
</organism>
<dbReference type="OrthoDB" id="2613314at2759"/>
<keyword evidence="2" id="KW-1185">Reference proteome</keyword>